<evidence type="ECO:0000256" key="2">
    <source>
        <dbReference type="ARBA" id="ARBA00009477"/>
    </source>
</evidence>
<keyword evidence="6 9" id="KW-0812">Transmembrane</keyword>
<dbReference type="InterPro" id="IPR050739">
    <property type="entry name" value="MFP"/>
</dbReference>
<name>A0A368NIN7_9GAMM</name>
<comment type="subcellular location">
    <subcellularLocation>
        <location evidence="1 9">Cell inner membrane</location>
        <topology evidence="1 9">Single-pass membrane protein</topology>
    </subcellularLocation>
</comment>
<comment type="similarity">
    <text evidence="2 9">Belongs to the membrane fusion protein (MFP) (TC 8.A.1) family.</text>
</comment>
<evidence type="ECO:0000256" key="1">
    <source>
        <dbReference type="ARBA" id="ARBA00004377"/>
    </source>
</evidence>
<dbReference type="GO" id="GO:0005886">
    <property type="term" value="C:plasma membrane"/>
    <property type="evidence" value="ECO:0007669"/>
    <property type="project" value="UniProtKB-SubCell"/>
</dbReference>
<dbReference type="Proteomes" id="UP000252558">
    <property type="component" value="Unassembled WGS sequence"/>
</dbReference>
<keyword evidence="5 9" id="KW-0997">Cell inner membrane</keyword>
<protein>
    <recommendedName>
        <fullName evidence="9">Membrane fusion protein (MFP) family protein</fullName>
    </recommendedName>
</protein>
<dbReference type="Gene3D" id="2.40.50.100">
    <property type="match status" value="1"/>
</dbReference>
<evidence type="ECO:0000256" key="5">
    <source>
        <dbReference type="ARBA" id="ARBA00022519"/>
    </source>
</evidence>
<evidence type="ECO:0000259" key="10">
    <source>
        <dbReference type="Pfam" id="PF26002"/>
    </source>
</evidence>
<dbReference type="Gene3D" id="2.40.30.170">
    <property type="match status" value="1"/>
</dbReference>
<evidence type="ECO:0000256" key="8">
    <source>
        <dbReference type="ARBA" id="ARBA00023136"/>
    </source>
</evidence>
<evidence type="ECO:0000313" key="12">
    <source>
        <dbReference type="Proteomes" id="UP000252558"/>
    </source>
</evidence>
<dbReference type="InterPro" id="IPR010129">
    <property type="entry name" value="T1SS_HlyD"/>
</dbReference>
<dbReference type="InterPro" id="IPR058982">
    <property type="entry name" value="Beta-barrel_AprE"/>
</dbReference>
<dbReference type="AlphaFoldDB" id="A0A368NIN7"/>
<dbReference type="EMBL" id="QPID01000006">
    <property type="protein sequence ID" value="RCU49514.1"/>
    <property type="molecule type" value="Genomic_DNA"/>
</dbReference>
<accession>A0A368NIN7</accession>
<organism evidence="11 12">
    <name type="scientific">Corallincola holothuriorum</name>
    <dbReference type="NCBI Taxonomy" id="2282215"/>
    <lineage>
        <taxon>Bacteria</taxon>
        <taxon>Pseudomonadati</taxon>
        <taxon>Pseudomonadota</taxon>
        <taxon>Gammaproteobacteria</taxon>
        <taxon>Alteromonadales</taxon>
        <taxon>Psychromonadaceae</taxon>
        <taxon>Corallincola</taxon>
    </lineage>
</organism>
<dbReference type="PANTHER" id="PTHR30386">
    <property type="entry name" value="MEMBRANE FUSION SUBUNIT OF EMRAB-TOLC MULTIDRUG EFFLUX PUMP"/>
    <property type="match status" value="1"/>
</dbReference>
<comment type="caution">
    <text evidence="11">The sequence shown here is derived from an EMBL/GenBank/DDBJ whole genome shotgun (WGS) entry which is preliminary data.</text>
</comment>
<dbReference type="Gene3D" id="1.10.287.470">
    <property type="entry name" value="Helix hairpin bin"/>
    <property type="match status" value="1"/>
</dbReference>
<dbReference type="GO" id="GO:0015031">
    <property type="term" value="P:protein transport"/>
    <property type="evidence" value="ECO:0007669"/>
    <property type="project" value="InterPro"/>
</dbReference>
<reference evidence="11 12" key="1">
    <citation type="submission" date="2018-07" db="EMBL/GenBank/DDBJ databases">
        <title>Corallincola holothuriorum sp. nov., a new facultative anaerobe isolated from sea cucumber Apostichopus japonicus.</title>
        <authorList>
            <person name="Xia H."/>
        </authorList>
    </citation>
    <scope>NUCLEOTIDE SEQUENCE [LARGE SCALE GENOMIC DNA]</scope>
    <source>
        <strain evidence="11 12">C4</strain>
    </source>
</reference>
<evidence type="ECO:0000256" key="6">
    <source>
        <dbReference type="ARBA" id="ARBA00022692"/>
    </source>
</evidence>
<evidence type="ECO:0000313" key="11">
    <source>
        <dbReference type="EMBL" id="RCU49514.1"/>
    </source>
</evidence>
<evidence type="ECO:0000256" key="3">
    <source>
        <dbReference type="ARBA" id="ARBA00022448"/>
    </source>
</evidence>
<dbReference type="PRINTS" id="PR01490">
    <property type="entry name" value="RTXTOXIND"/>
</dbReference>
<gene>
    <name evidence="11" type="ORF">DU002_11385</name>
</gene>
<dbReference type="NCBIfam" id="TIGR01843">
    <property type="entry name" value="type_I_hlyD"/>
    <property type="match status" value="1"/>
</dbReference>
<keyword evidence="7 9" id="KW-1133">Transmembrane helix</keyword>
<dbReference type="OrthoDB" id="9775513at2"/>
<proteinExistence type="inferred from homology"/>
<dbReference type="RefSeq" id="WP_114338509.1">
    <property type="nucleotide sequence ID" value="NZ_QPID01000006.1"/>
</dbReference>
<keyword evidence="8 9" id="KW-0472">Membrane</keyword>
<evidence type="ECO:0000256" key="4">
    <source>
        <dbReference type="ARBA" id="ARBA00022475"/>
    </source>
</evidence>
<dbReference type="Pfam" id="PF26002">
    <property type="entry name" value="Beta-barrel_AprE"/>
    <property type="match status" value="1"/>
</dbReference>
<feature type="domain" description="AprE-like beta-barrel" evidence="10">
    <location>
        <begin position="330"/>
        <end position="418"/>
    </location>
</feature>
<dbReference type="SUPFAM" id="SSF111369">
    <property type="entry name" value="HlyD-like secretion proteins"/>
    <property type="match status" value="1"/>
</dbReference>
<keyword evidence="4 9" id="KW-1003">Cell membrane</keyword>
<evidence type="ECO:0000256" key="7">
    <source>
        <dbReference type="ARBA" id="ARBA00022989"/>
    </source>
</evidence>
<feature type="transmembrane region" description="Helical" evidence="9">
    <location>
        <begin position="32"/>
        <end position="49"/>
    </location>
</feature>
<evidence type="ECO:0000256" key="9">
    <source>
        <dbReference type="RuleBase" id="RU365093"/>
    </source>
</evidence>
<keyword evidence="12" id="KW-1185">Reference proteome</keyword>
<dbReference type="PANTHER" id="PTHR30386:SF26">
    <property type="entry name" value="TRANSPORT PROTEIN COMB"/>
    <property type="match status" value="1"/>
</dbReference>
<sequence length="441" mass="48046">MQQSPLRQRVWHAYEFADAVESPAEQRLIRNIIFIVSGAILLIATWSIFTSIEEVAKAKGQVVPLGHRQIIQSQLGGTLATINVEEGDVVKKGDVLANFLAIDSQSAVEELESKQANLTLQIERYNAFIERREMNVSNYATTYPSLVSQQIKAFGHMQAEFNASVALAETGLAKTQAELDAIKSELPALRDQISASTKTLAMMNSLSGQKAVSQVQILDAQQKTDSYLRELKAMEGKELVLAKNLANDRQQLKQKQAALFTEVSEKRADAQAELLAVRARLKSSGQQVAQTTVLSPVNGVIQSIPSTSSGSVVAPGGTVAVIVPTTPTALLEAKLSPRDIGFVTVGQTARIKVDAFDYSRYGALDGVVKKISPTTDADEHGGVFYKVQIAIEKPYFRDNPEQFGLIPGMTAEADIVTGEKTVFQYLWKPIFTNISSAFGER</sequence>
<keyword evidence="3 9" id="KW-0813">Transport</keyword>